<dbReference type="FunFam" id="3.10.310.70:FF:000002">
    <property type="entry name" value="LAF3/LAF3 ISF1/LAF3 ISF2"/>
    <property type="match status" value="1"/>
</dbReference>
<dbReference type="Pfam" id="PF07969">
    <property type="entry name" value="Amidohydro_3"/>
    <property type="match status" value="1"/>
</dbReference>
<evidence type="ECO:0000313" key="2">
    <source>
        <dbReference type="EMBL" id="KAK3032734.1"/>
    </source>
</evidence>
<dbReference type="SUPFAM" id="SSF51338">
    <property type="entry name" value="Composite domain of metallo-dependent hydrolases"/>
    <property type="match status" value="1"/>
</dbReference>
<dbReference type="GO" id="GO:0016810">
    <property type="term" value="F:hydrolase activity, acting on carbon-nitrogen (but not peptide) bonds"/>
    <property type="evidence" value="ECO:0007669"/>
    <property type="project" value="InterPro"/>
</dbReference>
<dbReference type="Gene3D" id="2.30.40.10">
    <property type="entry name" value="Urease, subunit C, domain 1"/>
    <property type="match status" value="1"/>
</dbReference>
<dbReference type="SUPFAM" id="SSF51556">
    <property type="entry name" value="Metallo-dependent hydrolases"/>
    <property type="match status" value="1"/>
</dbReference>
<proteinExistence type="predicted"/>
<dbReference type="InterPro" id="IPR013108">
    <property type="entry name" value="Amidohydro_3"/>
</dbReference>
<dbReference type="PANTHER" id="PTHR22642">
    <property type="entry name" value="IMIDAZOLONEPROPIONASE"/>
    <property type="match status" value="1"/>
</dbReference>
<accession>A0AA88WU08</accession>
<dbReference type="Proteomes" id="UP001188597">
    <property type="component" value="Unassembled WGS sequence"/>
</dbReference>
<dbReference type="EMBL" id="JAVXUP010000258">
    <property type="protein sequence ID" value="KAK3032734.1"/>
    <property type="molecule type" value="Genomic_DNA"/>
</dbReference>
<protein>
    <recommendedName>
        <fullName evidence="1">Amidohydrolase 3 domain-containing protein</fullName>
    </recommendedName>
</protein>
<sequence>HRIYRHCWTQRFSENSEQCSSSAVSPSLSLARYESVGDIVSLAGPTSLRSLTSSSQQLLYVIIPNFFLPAIDHDGRTHAPTYTLDESSFVFSDFLNWRPWSSEVVADLVVTNGTIYTSDASLPFADSMAFGNGRILRVGEFSSVQDLAGYGTKVLNLEGKVVVPGFIDSHVHLIFGGLQMARVELRGVSTKDEYVEKVKAAVTYMKPGSWILGGGWNNDRWGGELPMASWIDEITAEHPVWLSRMDGHMGLANSIALKIAGVTNTTRDPKGGTIMRKTNGEPTGLLIDSAMKFVLASIPAVSVDERREALNRASSLALMRGVTTVVDMGRYFPGADIESSWEDFSDVYRWADQTGKMMIRVCLYFPMATWSRLLDLREKMGRKLSQWIYLGGVKAFADGSLGSNSALFHEAYLDEPHNFGLQVTDIGSLFNMTASSDKSGLQVAIHAIGDRANDEILDMYKSVISANEKDRRFRIEHAQHLTSGAAARFGELGIAASVQPDHLLDDADSAITKLGLDRAQKGSYLFQSLLASNTLLAFGSDWPVADINPLNSIKTAMKRIPPGWENAWISSECMKLTDALNAYTISAARACFLENDVGSLSPGKLADFVVLSTDSWNEFIAEGSASVAATYVGGRQAYP</sequence>
<dbReference type="Gene3D" id="3.20.20.140">
    <property type="entry name" value="Metal-dependent hydrolases"/>
    <property type="match status" value="1"/>
</dbReference>
<dbReference type="InterPro" id="IPR033932">
    <property type="entry name" value="YtcJ-like"/>
</dbReference>
<keyword evidence="3" id="KW-1185">Reference proteome</keyword>
<gene>
    <name evidence="2" type="ORF">RJ639_036918</name>
</gene>
<dbReference type="Gene3D" id="3.10.310.70">
    <property type="match status" value="1"/>
</dbReference>
<feature type="non-terminal residue" evidence="2">
    <location>
        <position position="639"/>
    </location>
</feature>
<evidence type="ECO:0000313" key="3">
    <source>
        <dbReference type="Proteomes" id="UP001188597"/>
    </source>
</evidence>
<reference evidence="2" key="1">
    <citation type="submission" date="2022-12" db="EMBL/GenBank/DDBJ databases">
        <title>Draft genome assemblies for two species of Escallonia (Escalloniales).</title>
        <authorList>
            <person name="Chanderbali A."/>
            <person name="Dervinis C."/>
            <person name="Anghel I."/>
            <person name="Soltis D."/>
            <person name="Soltis P."/>
            <person name="Zapata F."/>
        </authorList>
    </citation>
    <scope>NUCLEOTIDE SEQUENCE</scope>
    <source>
        <strain evidence="2">UCBG64.0493</strain>
        <tissue evidence="2">Leaf</tissue>
    </source>
</reference>
<comment type="caution">
    <text evidence="2">The sequence shown here is derived from an EMBL/GenBank/DDBJ whole genome shotgun (WGS) entry which is preliminary data.</text>
</comment>
<dbReference type="InterPro" id="IPR011059">
    <property type="entry name" value="Metal-dep_hydrolase_composite"/>
</dbReference>
<dbReference type="AlphaFoldDB" id="A0AA88WU08"/>
<dbReference type="InterPro" id="IPR032466">
    <property type="entry name" value="Metal_Hydrolase"/>
</dbReference>
<dbReference type="PANTHER" id="PTHR22642:SF2">
    <property type="entry name" value="PROTEIN LONG AFTER FAR-RED 3"/>
    <property type="match status" value="1"/>
</dbReference>
<dbReference type="CDD" id="cd01300">
    <property type="entry name" value="YtcJ_like"/>
    <property type="match status" value="1"/>
</dbReference>
<organism evidence="2 3">
    <name type="scientific">Escallonia herrerae</name>
    <dbReference type="NCBI Taxonomy" id="1293975"/>
    <lineage>
        <taxon>Eukaryota</taxon>
        <taxon>Viridiplantae</taxon>
        <taxon>Streptophyta</taxon>
        <taxon>Embryophyta</taxon>
        <taxon>Tracheophyta</taxon>
        <taxon>Spermatophyta</taxon>
        <taxon>Magnoliopsida</taxon>
        <taxon>eudicotyledons</taxon>
        <taxon>Gunneridae</taxon>
        <taxon>Pentapetalae</taxon>
        <taxon>asterids</taxon>
        <taxon>campanulids</taxon>
        <taxon>Escalloniales</taxon>
        <taxon>Escalloniaceae</taxon>
        <taxon>Escallonia</taxon>
    </lineage>
</organism>
<evidence type="ECO:0000259" key="1">
    <source>
        <dbReference type="Pfam" id="PF07969"/>
    </source>
</evidence>
<feature type="domain" description="Amidohydrolase 3" evidence="1">
    <location>
        <begin position="153"/>
        <end position="638"/>
    </location>
</feature>
<name>A0AA88WU08_9ASTE</name>